<feature type="compositionally biased region" description="Low complexity" evidence="6">
    <location>
        <begin position="331"/>
        <end position="366"/>
    </location>
</feature>
<dbReference type="InterPro" id="IPR011009">
    <property type="entry name" value="Kinase-like_dom_sf"/>
</dbReference>
<organism evidence="8 9">
    <name type="scientific">Nocardiopsis flavescens</name>
    <dbReference type="NCBI Taxonomy" id="758803"/>
    <lineage>
        <taxon>Bacteria</taxon>
        <taxon>Bacillati</taxon>
        <taxon>Actinomycetota</taxon>
        <taxon>Actinomycetes</taxon>
        <taxon>Streptosporangiales</taxon>
        <taxon>Nocardiopsidaceae</taxon>
        <taxon>Nocardiopsis</taxon>
    </lineage>
</organism>
<evidence type="ECO:0000313" key="9">
    <source>
        <dbReference type="Proteomes" id="UP000184452"/>
    </source>
</evidence>
<keyword evidence="9" id="KW-1185">Reference proteome</keyword>
<dbReference type="OrthoDB" id="3415781at2"/>
<dbReference type="GO" id="GO:0004674">
    <property type="term" value="F:protein serine/threonine kinase activity"/>
    <property type="evidence" value="ECO:0007669"/>
    <property type="project" value="UniProtKB-KW"/>
</dbReference>
<evidence type="ECO:0000256" key="2">
    <source>
        <dbReference type="ARBA" id="ARBA00022741"/>
    </source>
</evidence>
<feature type="region of interest" description="Disordered" evidence="6">
    <location>
        <begin position="310"/>
        <end position="480"/>
    </location>
</feature>
<dbReference type="STRING" id="758803.SAMN05421803_101619"/>
<keyword evidence="4 5" id="KW-0067">ATP-binding</keyword>
<dbReference type="Pfam" id="PF00069">
    <property type="entry name" value="Pkinase"/>
    <property type="match status" value="1"/>
</dbReference>
<feature type="binding site" evidence="5">
    <location>
        <position position="45"/>
    </location>
    <ligand>
        <name>ATP</name>
        <dbReference type="ChEBI" id="CHEBI:30616"/>
    </ligand>
</feature>
<evidence type="ECO:0000256" key="6">
    <source>
        <dbReference type="SAM" id="MobiDB-lite"/>
    </source>
</evidence>
<dbReference type="InterPro" id="IPR011047">
    <property type="entry name" value="Quinoprotein_ADH-like_sf"/>
</dbReference>
<accession>A0A1M6C8M0</accession>
<dbReference type="RefSeq" id="WP_073374615.1">
    <property type="nucleotide sequence ID" value="NZ_FQZK01000001.1"/>
</dbReference>
<dbReference type="SUPFAM" id="SSF56112">
    <property type="entry name" value="Protein kinase-like (PK-like)"/>
    <property type="match status" value="1"/>
</dbReference>
<dbReference type="SMART" id="SM00220">
    <property type="entry name" value="S_TKc"/>
    <property type="match status" value="1"/>
</dbReference>
<keyword evidence="8" id="KW-0723">Serine/threonine-protein kinase</keyword>
<dbReference type="Proteomes" id="UP000184452">
    <property type="component" value="Unassembled WGS sequence"/>
</dbReference>
<evidence type="ECO:0000256" key="1">
    <source>
        <dbReference type="ARBA" id="ARBA00022679"/>
    </source>
</evidence>
<dbReference type="EMBL" id="FQZK01000001">
    <property type="protein sequence ID" value="SHI57253.1"/>
    <property type="molecule type" value="Genomic_DNA"/>
</dbReference>
<dbReference type="InterPro" id="IPR015943">
    <property type="entry name" value="WD40/YVTN_repeat-like_dom_sf"/>
</dbReference>
<reference evidence="8 9" key="1">
    <citation type="submission" date="2016-11" db="EMBL/GenBank/DDBJ databases">
        <authorList>
            <person name="Jaros S."/>
            <person name="Januszkiewicz K."/>
            <person name="Wedrychowicz H."/>
        </authorList>
    </citation>
    <scope>NUCLEOTIDE SEQUENCE [LARGE SCALE GENOMIC DNA]</scope>
    <source>
        <strain evidence="8 9">CGMCC 4.5723</strain>
    </source>
</reference>
<proteinExistence type="predicted"/>
<dbReference type="PROSITE" id="PS00108">
    <property type="entry name" value="PROTEIN_KINASE_ST"/>
    <property type="match status" value="1"/>
</dbReference>
<dbReference type="PANTHER" id="PTHR43289">
    <property type="entry name" value="MITOGEN-ACTIVATED PROTEIN KINASE KINASE KINASE 20-RELATED"/>
    <property type="match status" value="1"/>
</dbReference>
<keyword evidence="3 8" id="KW-0418">Kinase</keyword>
<dbReference type="CDD" id="cd14014">
    <property type="entry name" value="STKc_PknB_like"/>
    <property type="match status" value="1"/>
</dbReference>
<protein>
    <submittedName>
        <fullName evidence="8">Serine/threonine protein kinase</fullName>
    </submittedName>
</protein>
<dbReference type="PANTHER" id="PTHR43289:SF34">
    <property type="entry name" value="SERINE_THREONINE-PROTEIN KINASE YBDM-RELATED"/>
    <property type="match status" value="1"/>
</dbReference>
<dbReference type="SUPFAM" id="SSF50998">
    <property type="entry name" value="Quinoprotein alcohol dehydrogenase-like"/>
    <property type="match status" value="1"/>
</dbReference>
<dbReference type="Gene3D" id="1.10.510.10">
    <property type="entry name" value="Transferase(Phosphotransferase) domain 1"/>
    <property type="match status" value="1"/>
</dbReference>
<dbReference type="InterPro" id="IPR017441">
    <property type="entry name" value="Protein_kinase_ATP_BS"/>
</dbReference>
<dbReference type="PROSITE" id="PS50011">
    <property type="entry name" value="PROTEIN_KINASE_DOM"/>
    <property type="match status" value="1"/>
</dbReference>
<dbReference type="Pfam" id="PF13360">
    <property type="entry name" value="PQQ_2"/>
    <property type="match status" value="1"/>
</dbReference>
<dbReference type="Gene3D" id="2.130.10.10">
    <property type="entry name" value="YVTN repeat-like/Quinoprotein amine dehydrogenase"/>
    <property type="match status" value="1"/>
</dbReference>
<evidence type="ECO:0000313" key="8">
    <source>
        <dbReference type="EMBL" id="SHI57253.1"/>
    </source>
</evidence>
<evidence type="ECO:0000256" key="5">
    <source>
        <dbReference type="PROSITE-ProRule" id="PRU10141"/>
    </source>
</evidence>
<keyword evidence="1" id="KW-0808">Transferase</keyword>
<dbReference type="Gene3D" id="3.30.200.20">
    <property type="entry name" value="Phosphorylase Kinase, domain 1"/>
    <property type="match status" value="1"/>
</dbReference>
<evidence type="ECO:0000256" key="3">
    <source>
        <dbReference type="ARBA" id="ARBA00022777"/>
    </source>
</evidence>
<dbReference type="InterPro" id="IPR008271">
    <property type="entry name" value="Ser/Thr_kinase_AS"/>
</dbReference>
<dbReference type="AlphaFoldDB" id="A0A1M6C8M0"/>
<evidence type="ECO:0000259" key="7">
    <source>
        <dbReference type="PROSITE" id="PS50011"/>
    </source>
</evidence>
<dbReference type="PROSITE" id="PS00107">
    <property type="entry name" value="PROTEIN_KINASE_ATP"/>
    <property type="match status" value="1"/>
</dbReference>
<feature type="domain" description="Protein kinase" evidence="7">
    <location>
        <begin position="15"/>
        <end position="282"/>
    </location>
</feature>
<sequence length="864" mass="87832">MEPLHPGDPRAFGRYRTLRRIGAGGMGVVFLAVTDGDGADLAAVKSIRPEYASDAEFRARFAGEAALARRVRGPYTARVLDADTEGPTPWLATEYIAGPSLQDAVRESGPFPEESLRVLAAGLAEALAAIHAVDLVHRDLKPSNVLLSPRGPQVIDFGIARAADATALTRTGQSLGTPAYMSPEQATGRGLGPRSDLFSFGGVLVFAATGRPPFGTGDPAALLYRVVNEPVDLDGVPAPLLPLVRACLAKDPRERPSLDGVAADLAGTDLPGAGARDATVWLPPRVADEVARTVVAATRLNPTAVLPADSADALGRAPDGPREGGTGVRGGRAAPEPGTAGGAAQAPQTAPDGGGARAADGPGPRDGAAEEPEAVFPSRGGGGAEEPAGEPEAASARGAERDAAGAAQAGSPAAGPVSGNTAPGAGVPETPAVERTGDPARADGAEGAAPAERPRQNVPGAGGHSRAGAAPRRSGLLSTPGRRRGALAAAALAVGLATAQYVVNGTGDAAPQGPVAEEDPAPVPGGPTVAAGARVVDTSPMAPSSRFAALSDAGLHLFESDRQDRVRELTLQDERRDFRDSELAATPEGTVLAAQAPEAAGDGVSVVHVWDVAGDERYAVALPDGSGDDGHIALSADGGTLFAATGGGEVSAYRVSTGARLYTSTVPASGGDRPEVLDLAVTRETEELLVVTLDTGLMVWDAATGEAASPRTGFREAPEELLGPASVSHTGEAGALVAVAAAGSVLLWRLESDGPPREFRPRPTPDDGSDAVIGDVSFSHYGDGVVVAGTDSERDRGFLMVWDWAQESVLAREWSAREFVSVDGTGGNGRLLVSFRPVAAGEPYGLALLEADLTTVQEYRVVYG</sequence>
<feature type="compositionally biased region" description="Basic and acidic residues" evidence="6">
    <location>
        <begin position="435"/>
        <end position="444"/>
    </location>
</feature>
<gene>
    <name evidence="8" type="ORF">SAMN05421803_101619</name>
</gene>
<keyword evidence="2 5" id="KW-0547">Nucleotide-binding</keyword>
<dbReference type="GO" id="GO:0005524">
    <property type="term" value="F:ATP binding"/>
    <property type="evidence" value="ECO:0007669"/>
    <property type="project" value="UniProtKB-UniRule"/>
</dbReference>
<feature type="compositionally biased region" description="Low complexity" evidence="6">
    <location>
        <begin position="404"/>
        <end position="416"/>
    </location>
</feature>
<dbReference type="InterPro" id="IPR000719">
    <property type="entry name" value="Prot_kinase_dom"/>
</dbReference>
<evidence type="ECO:0000256" key="4">
    <source>
        <dbReference type="ARBA" id="ARBA00022840"/>
    </source>
</evidence>
<dbReference type="InterPro" id="IPR002372">
    <property type="entry name" value="PQQ_rpt_dom"/>
</dbReference>
<name>A0A1M6C8M0_9ACTN</name>